<dbReference type="AlphaFoldDB" id="A0AAE0HY26"/>
<keyword evidence="2" id="KW-1185">Reference proteome</keyword>
<dbReference type="Pfam" id="PF17784">
    <property type="entry name" value="Sulfotransfer_4"/>
    <property type="match status" value="1"/>
</dbReference>
<dbReference type="InterPro" id="IPR040632">
    <property type="entry name" value="Sulfotransfer_4"/>
</dbReference>
<accession>A0AAE0HY26</accession>
<dbReference type="InterPro" id="IPR027417">
    <property type="entry name" value="P-loop_NTPase"/>
</dbReference>
<dbReference type="EMBL" id="JAUEDM010000006">
    <property type="protein sequence ID" value="KAK3314637.1"/>
    <property type="molecule type" value="Genomic_DNA"/>
</dbReference>
<evidence type="ECO:0000313" key="1">
    <source>
        <dbReference type="EMBL" id="KAK3314637.1"/>
    </source>
</evidence>
<protein>
    <submittedName>
        <fullName evidence="1">Uncharacterized protein</fullName>
    </submittedName>
</protein>
<reference evidence="1" key="1">
    <citation type="journal article" date="2023" name="Mol. Phylogenet. Evol.">
        <title>Genome-scale phylogeny and comparative genomics of the fungal order Sordariales.</title>
        <authorList>
            <person name="Hensen N."/>
            <person name="Bonometti L."/>
            <person name="Westerberg I."/>
            <person name="Brannstrom I.O."/>
            <person name="Guillou S."/>
            <person name="Cros-Aarteil S."/>
            <person name="Calhoun S."/>
            <person name="Haridas S."/>
            <person name="Kuo A."/>
            <person name="Mondo S."/>
            <person name="Pangilinan J."/>
            <person name="Riley R."/>
            <person name="LaButti K."/>
            <person name="Andreopoulos B."/>
            <person name="Lipzen A."/>
            <person name="Chen C."/>
            <person name="Yan M."/>
            <person name="Daum C."/>
            <person name="Ng V."/>
            <person name="Clum A."/>
            <person name="Steindorff A."/>
            <person name="Ohm R.A."/>
            <person name="Martin F."/>
            <person name="Silar P."/>
            <person name="Natvig D.O."/>
            <person name="Lalanne C."/>
            <person name="Gautier V."/>
            <person name="Ament-Velasquez S.L."/>
            <person name="Kruys A."/>
            <person name="Hutchinson M.I."/>
            <person name="Powell A.J."/>
            <person name="Barry K."/>
            <person name="Miller A.N."/>
            <person name="Grigoriev I.V."/>
            <person name="Debuchy R."/>
            <person name="Gladieux P."/>
            <person name="Hiltunen Thoren M."/>
            <person name="Johannesson H."/>
        </authorList>
    </citation>
    <scope>NUCLEOTIDE SEQUENCE</scope>
    <source>
        <strain evidence="1">CBS 118394</strain>
    </source>
</reference>
<dbReference type="Proteomes" id="UP001283341">
    <property type="component" value="Unassembled WGS sequence"/>
</dbReference>
<comment type="caution">
    <text evidence="1">The sequence shown here is derived from an EMBL/GenBank/DDBJ whole genome shotgun (WGS) entry which is preliminary data.</text>
</comment>
<name>A0AAE0HY26_9PEZI</name>
<organism evidence="1 2">
    <name type="scientific">Apodospora peruviana</name>
    <dbReference type="NCBI Taxonomy" id="516989"/>
    <lineage>
        <taxon>Eukaryota</taxon>
        <taxon>Fungi</taxon>
        <taxon>Dikarya</taxon>
        <taxon>Ascomycota</taxon>
        <taxon>Pezizomycotina</taxon>
        <taxon>Sordariomycetes</taxon>
        <taxon>Sordariomycetidae</taxon>
        <taxon>Sordariales</taxon>
        <taxon>Lasiosphaeriaceae</taxon>
        <taxon>Apodospora</taxon>
    </lineage>
</organism>
<evidence type="ECO:0000313" key="2">
    <source>
        <dbReference type="Proteomes" id="UP001283341"/>
    </source>
</evidence>
<gene>
    <name evidence="1" type="ORF">B0H66DRAFT_605585</name>
</gene>
<reference evidence="1" key="2">
    <citation type="submission" date="2023-06" db="EMBL/GenBank/DDBJ databases">
        <authorList>
            <consortium name="Lawrence Berkeley National Laboratory"/>
            <person name="Haridas S."/>
            <person name="Hensen N."/>
            <person name="Bonometti L."/>
            <person name="Westerberg I."/>
            <person name="Brannstrom I.O."/>
            <person name="Guillou S."/>
            <person name="Cros-Aarteil S."/>
            <person name="Calhoun S."/>
            <person name="Kuo A."/>
            <person name="Mondo S."/>
            <person name="Pangilinan J."/>
            <person name="Riley R."/>
            <person name="Labutti K."/>
            <person name="Andreopoulos B."/>
            <person name="Lipzen A."/>
            <person name="Chen C."/>
            <person name="Yanf M."/>
            <person name="Daum C."/>
            <person name="Ng V."/>
            <person name="Clum A."/>
            <person name="Steindorff A."/>
            <person name="Ohm R."/>
            <person name="Martin F."/>
            <person name="Silar P."/>
            <person name="Natvig D."/>
            <person name="Lalanne C."/>
            <person name="Gautier V."/>
            <person name="Ament-Velasquez S.L."/>
            <person name="Kruys A."/>
            <person name="Hutchinson M.I."/>
            <person name="Powell A.J."/>
            <person name="Barry K."/>
            <person name="Miller A.N."/>
            <person name="Grigoriev I.V."/>
            <person name="Debuchy R."/>
            <person name="Gladieux P."/>
            <person name="Thoren M.H."/>
            <person name="Johannesson H."/>
        </authorList>
    </citation>
    <scope>NUCLEOTIDE SEQUENCE</scope>
    <source>
        <strain evidence="1">CBS 118394</strain>
    </source>
</reference>
<sequence length="144" mass="16317">MRFISDDRKKPPQNVATKMQVLALGLPRCATSSMQAALESDILNHGPVIKLFDWYGATSDFPGCTFAADLMNMYPEAAIILNQRKDGRVWIESVNGSIRFLGKPPYLVTCYLWQTDCLLYRIQWTLHRTSVVGKFGLDSFYSSE</sequence>
<proteinExistence type="predicted"/>
<dbReference type="Gene3D" id="3.40.50.300">
    <property type="entry name" value="P-loop containing nucleotide triphosphate hydrolases"/>
    <property type="match status" value="1"/>
</dbReference>
<dbReference type="SUPFAM" id="SSF52540">
    <property type="entry name" value="P-loop containing nucleoside triphosphate hydrolases"/>
    <property type="match status" value="1"/>
</dbReference>